<dbReference type="Pfam" id="PF00595">
    <property type="entry name" value="PDZ"/>
    <property type="match status" value="1"/>
</dbReference>
<feature type="region of interest" description="Disordered" evidence="5">
    <location>
        <begin position="499"/>
        <end position="518"/>
    </location>
</feature>
<dbReference type="SMART" id="SM00228">
    <property type="entry name" value="PDZ"/>
    <property type="match status" value="1"/>
</dbReference>
<evidence type="ECO:0000256" key="4">
    <source>
        <dbReference type="PROSITE-ProRule" id="PRU00125"/>
    </source>
</evidence>
<dbReference type="GO" id="GO:0023051">
    <property type="term" value="P:regulation of signaling"/>
    <property type="evidence" value="ECO:0007669"/>
    <property type="project" value="InterPro"/>
</dbReference>
<evidence type="ECO:0000256" key="1">
    <source>
        <dbReference type="ARBA" id="ARBA00022723"/>
    </source>
</evidence>
<dbReference type="GO" id="GO:0030155">
    <property type="term" value="P:regulation of cell adhesion"/>
    <property type="evidence" value="ECO:0007669"/>
    <property type="project" value="InterPro"/>
</dbReference>
<dbReference type="Ensembl" id="ENSOSIT00000027026.1">
    <property type="protein sequence ID" value="ENSOSIP00000025628.1"/>
    <property type="gene ID" value="ENSOSIG00000012551.1"/>
</dbReference>
<feature type="region of interest" description="Disordered" evidence="5">
    <location>
        <begin position="1210"/>
        <end position="1243"/>
    </location>
</feature>
<dbReference type="Gene3D" id="2.10.110.10">
    <property type="entry name" value="Cysteine Rich Protein"/>
    <property type="match status" value="1"/>
</dbReference>
<feature type="region of interest" description="Disordered" evidence="5">
    <location>
        <begin position="850"/>
        <end position="876"/>
    </location>
</feature>
<proteinExistence type="predicted"/>
<evidence type="ECO:0000259" key="6">
    <source>
        <dbReference type="PROSITE" id="PS50023"/>
    </source>
</evidence>
<dbReference type="SUPFAM" id="SSF50156">
    <property type="entry name" value="PDZ domain-like"/>
    <property type="match status" value="1"/>
</dbReference>
<dbReference type="CDD" id="cd08368">
    <property type="entry name" value="LIM"/>
    <property type="match status" value="1"/>
</dbReference>
<feature type="compositionally biased region" description="Polar residues" evidence="5">
    <location>
        <begin position="713"/>
        <end position="725"/>
    </location>
</feature>
<dbReference type="InterPro" id="IPR001781">
    <property type="entry name" value="Znf_LIM"/>
</dbReference>
<evidence type="ECO:0000256" key="3">
    <source>
        <dbReference type="ARBA" id="ARBA00023038"/>
    </source>
</evidence>
<feature type="region of interest" description="Disordered" evidence="5">
    <location>
        <begin position="574"/>
        <end position="600"/>
    </location>
</feature>
<dbReference type="CDD" id="cd00136">
    <property type="entry name" value="PDZ_canonical"/>
    <property type="match status" value="1"/>
</dbReference>
<evidence type="ECO:0000313" key="8">
    <source>
        <dbReference type="Ensembl" id="ENSOSIP00000025628.1"/>
    </source>
</evidence>
<dbReference type="PROSITE" id="PS50023">
    <property type="entry name" value="LIM_DOMAIN_2"/>
    <property type="match status" value="1"/>
</dbReference>
<dbReference type="Gene3D" id="2.30.42.10">
    <property type="match status" value="1"/>
</dbReference>
<feature type="compositionally biased region" description="Basic and acidic residues" evidence="5">
    <location>
        <begin position="689"/>
        <end position="711"/>
    </location>
</feature>
<dbReference type="InterPro" id="IPR036872">
    <property type="entry name" value="CH_dom_sf"/>
</dbReference>
<organism evidence="8 9">
    <name type="scientific">Oryzias sinensis</name>
    <name type="common">Chinese medaka</name>
    <dbReference type="NCBI Taxonomy" id="183150"/>
    <lineage>
        <taxon>Eukaryota</taxon>
        <taxon>Metazoa</taxon>
        <taxon>Chordata</taxon>
        <taxon>Craniata</taxon>
        <taxon>Vertebrata</taxon>
        <taxon>Euteleostomi</taxon>
        <taxon>Actinopterygii</taxon>
        <taxon>Neopterygii</taxon>
        <taxon>Teleostei</taxon>
        <taxon>Neoteleostei</taxon>
        <taxon>Acanthomorphata</taxon>
        <taxon>Ovalentaria</taxon>
        <taxon>Atherinomorphae</taxon>
        <taxon>Beloniformes</taxon>
        <taxon>Adrianichthyidae</taxon>
        <taxon>Oryziinae</taxon>
        <taxon>Oryzias</taxon>
    </lineage>
</organism>
<protein>
    <submittedName>
        <fullName evidence="8">LIM domain 7a</fullName>
    </submittedName>
</protein>
<dbReference type="Proteomes" id="UP000694383">
    <property type="component" value="Unplaced"/>
</dbReference>
<feature type="region of interest" description="Disordered" evidence="5">
    <location>
        <begin position="232"/>
        <end position="270"/>
    </location>
</feature>
<reference evidence="8" key="1">
    <citation type="submission" date="2025-08" db="UniProtKB">
        <authorList>
            <consortium name="Ensembl"/>
        </authorList>
    </citation>
    <scope>IDENTIFICATION</scope>
</reference>
<dbReference type="Gene3D" id="1.10.418.10">
    <property type="entry name" value="Calponin-like domain"/>
    <property type="match status" value="1"/>
</dbReference>
<keyword evidence="9" id="KW-1185">Reference proteome</keyword>
<evidence type="ECO:0000256" key="2">
    <source>
        <dbReference type="ARBA" id="ARBA00022833"/>
    </source>
</evidence>
<dbReference type="SMART" id="SM00132">
    <property type="entry name" value="LIM"/>
    <property type="match status" value="1"/>
</dbReference>
<feature type="compositionally biased region" description="Polar residues" evidence="5">
    <location>
        <begin position="1224"/>
        <end position="1234"/>
    </location>
</feature>
<dbReference type="PROSITE" id="PS00478">
    <property type="entry name" value="LIM_DOMAIN_1"/>
    <property type="match status" value="1"/>
</dbReference>
<dbReference type="PROSITE" id="PS50106">
    <property type="entry name" value="PDZ"/>
    <property type="match status" value="1"/>
</dbReference>
<dbReference type="InterPro" id="IPR031865">
    <property type="entry name" value="DUF4757"/>
</dbReference>
<dbReference type="Pfam" id="PF15949">
    <property type="entry name" value="DUF4757"/>
    <property type="match status" value="1"/>
</dbReference>
<keyword evidence="3 4" id="KW-0440">LIM domain</keyword>
<dbReference type="FunFam" id="1.10.418.10:FF:000038">
    <property type="entry name" value="LIM and calponin homology domains-containing protein 1"/>
    <property type="match status" value="1"/>
</dbReference>
<name>A0A8C8DS60_9TELE</name>
<dbReference type="InterPro" id="IPR036034">
    <property type="entry name" value="PDZ_sf"/>
</dbReference>
<dbReference type="PANTHER" id="PTHR46767:SF1">
    <property type="entry name" value="LIM DOMAIN ONLY PROTEIN 7"/>
    <property type="match status" value="1"/>
</dbReference>
<evidence type="ECO:0000313" key="9">
    <source>
        <dbReference type="Proteomes" id="UP000694383"/>
    </source>
</evidence>
<evidence type="ECO:0000259" key="7">
    <source>
        <dbReference type="PROSITE" id="PS50106"/>
    </source>
</evidence>
<feature type="region of interest" description="Disordered" evidence="5">
    <location>
        <begin position="1091"/>
        <end position="1134"/>
    </location>
</feature>
<dbReference type="InterPro" id="IPR001478">
    <property type="entry name" value="PDZ"/>
</dbReference>
<keyword evidence="1 4" id="KW-0479">Metal-binding</keyword>
<keyword evidence="2 4" id="KW-0862">Zinc</keyword>
<dbReference type="GO" id="GO:0046872">
    <property type="term" value="F:metal ion binding"/>
    <property type="evidence" value="ECO:0007669"/>
    <property type="project" value="UniProtKB-KW"/>
</dbReference>
<feature type="region of interest" description="Disordered" evidence="5">
    <location>
        <begin position="155"/>
        <end position="218"/>
    </location>
</feature>
<dbReference type="Pfam" id="PF00412">
    <property type="entry name" value="LIM"/>
    <property type="match status" value="1"/>
</dbReference>
<dbReference type="PANTHER" id="PTHR46767">
    <property type="entry name" value="LIM DOMAIN ONLY PROTEIN 7"/>
    <property type="match status" value="1"/>
</dbReference>
<dbReference type="InterPro" id="IPR029978">
    <property type="entry name" value="LMO-7"/>
</dbReference>
<feature type="domain" description="LIM zinc-binding" evidence="6">
    <location>
        <begin position="1350"/>
        <end position="1416"/>
    </location>
</feature>
<accession>A0A8C8DS60</accession>
<dbReference type="GeneTree" id="ENSGT00950000183159"/>
<dbReference type="SUPFAM" id="SSF47576">
    <property type="entry name" value="Calponin-homology domain, CH-domain"/>
    <property type="match status" value="1"/>
</dbReference>
<feature type="region of interest" description="Disordered" evidence="5">
    <location>
        <begin position="689"/>
        <end position="737"/>
    </location>
</feature>
<evidence type="ECO:0000256" key="5">
    <source>
        <dbReference type="SAM" id="MobiDB-lite"/>
    </source>
</evidence>
<reference evidence="8" key="2">
    <citation type="submission" date="2025-09" db="UniProtKB">
        <authorList>
            <consortium name="Ensembl"/>
        </authorList>
    </citation>
    <scope>IDENTIFICATION</scope>
</reference>
<feature type="compositionally biased region" description="Polar residues" evidence="5">
    <location>
        <begin position="199"/>
        <end position="209"/>
    </location>
</feature>
<feature type="domain" description="PDZ" evidence="7">
    <location>
        <begin position="901"/>
        <end position="982"/>
    </location>
</feature>
<feature type="compositionally biased region" description="Basic and acidic residues" evidence="5">
    <location>
        <begin position="1110"/>
        <end position="1134"/>
    </location>
</feature>
<sequence>RFFSRKFQPLHVFLFPHSLINKIKPGLIKRVNRLPTPIAGLDNLNVFLKACGKLGLKEAQLFHPGDLQDLSTRATVKHQETDRRLKNVLITIYWLGRRAQSDRLYDGPYLNFKAFEGLLGTALYKALQESSSQRSSTARDSGFGDSWYSEREKLHHLGGRGGGRPRRDDSLDSLNSMGSRPHSDSSDTTLKGSSEGEETPQTPSFTFSRPNKDSKGYRRITNILPSVSADYNRFLPTKDKPSGYVPPPLRKKRSERNEDNRRSLNYGSMEDEGQITRYPKTVCTESLFRDTYEDSEDEDDEVGHADPVQDDLYARKMGLKPQPAGSVAFDKFLPKFWTPEEDVHVQKIKLGSQRRPWYKKMQGFSPHTQPHTLPQLPKKQSSLLETPPLIFAPLDPTSGPRLVKGERWPLLGRQEPPDHFDYDSINPDLENDDMFARRTLSFQSNIDLALVKSQFSVKRRLCTSSPQLNIVTQQHRPGDAEESEFPNIEQDDVVYRKEKTMQAQQQRPLSGAPDNYSPMPIPEPWALPPELKARLLCPPCPLTHDTKADTPNEPEKRMNTTTDDMLIRKLRDCSDQSQPSLRGPSARHRSPSVPASCSEGDLQKWQAIREASQLRHRKKVLVERLAALKSKSTSDIDADAMALRQLRFEELQKYREQIKESDDKWQDDLTKWKNRRRSVNSDIAKKKEEREKIEQITYGDDRRSKTFKEMQEESTNTASIPSSAQKAPEPKPPLLGTQAKAEAPPLALHKEEPQLNSMQPKPPEFSWVSSSLPRSYQKSDSLRLTSVVTPRPFGTQSSRISSLPRAQTVSPSDGSFILSLSELSKSLQLLGKLVNFLVTSVPSRYQQFMTSEDEAQSSSAQSSEEEEKDEVKEDERPKETSITIVCRLFLFACQENFCEMRVNLNQKPNSSRDFGFQSNWDSKGVRVSSIQPGSSAEMCQLQVGDEVLTINGHKVAEMSYTEWKTCMDQALREGSLVMDVRRHGQNSESSHKSHHSLILTVMRAVQCVSHGNAVPHSFLFSIFHVESEPISLKNLKRRSEFFEQGKNKEEERRRQEKWQMEQERLLQVYTKSHLSTLIAHLEVNSNNVGTHFPLSSSSAPQTAPPAWEEEERKRKEEQERQRQEEERKKREEQERDLLRLEEQRKRREVQEEQKRRQEAAEQERREKEKALEQQQQWSAINIFTCSSADFKSYQPLSQAELERQQILDKMKKKTSLQRDGSWIRQGSTTTPTSKGESDPQFMRRGESLDNLDYDSHRSSWSPRSNSFVQNYSQTQHGLYSNSSGYGGGYRAQRPVSGFMYRSSGPQCLLFDFTFSVTVFCVYLPTQSITRVSGSQSQLFILQSRSVSGKNICSLCDTPLGKGAAMIIESLGLYFHLDCFKCIDCNSSLGGSEAGAEVRIRNQQLYCNSCYIQAKSKQPTSM</sequence>
<feature type="compositionally biased region" description="Low complexity" evidence="5">
    <location>
        <begin position="1093"/>
        <end position="1106"/>
    </location>
</feature>